<dbReference type="Proteomes" id="UP000317650">
    <property type="component" value="Chromosome 4"/>
</dbReference>
<dbReference type="AlphaFoldDB" id="A0A4S8K991"/>
<evidence type="ECO:0000313" key="3">
    <source>
        <dbReference type="Proteomes" id="UP000317650"/>
    </source>
</evidence>
<comment type="caution">
    <text evidence="2">The sequence shown here is derived from an EMBL/GenBank/DDBJ whole genome shotgun (WGS) entry which is preliminary data.</text>
</comment>
<reference evidence="2 3" key="1">
    <citation type="journal article" date="2019" name="Nat. Plants">
        <title>Genome sequencing of Musa balbisiana reveals subgenome evolution and function divergence in polyploid bananas.</title>
        <authorList>
            <person name="Yao X."/>
        </authorList>
    </citation>
    <scope>NUCLEOTIDE SEQUENCE [LARGE SCALE GENOMIC DNA]</scope>
    <source>
        <strain evidence="3">cv. DH-PKW</strain>
        <tissue evidence="2">Leaves</tissue>
    </source>
</reference>
<feature type="region of interest" description="Disordered" evidence="1">
    <location>
        <begin position="48"/>
        <end position="73"/>
    </location>
</feature>
<name>A0A4S8K991_MUSBA</name>
<proteinExistence type="predicted"/>
<protein>
    <submittedName>
        <fullName evidence="2">Uncharacterized protein</fullName>
    </submittedName>
</protein>
<organism evidence="2 3">
    <name type="scientific">Musa balbisiana</name>
    <name type="common">Banana</name>
    <dbReference type="NCBI Taxonomy" id="52838"/>
    <lineage>
        <taxon>Eukaryota</taxon>
        <taxon>Viridiplantae</taxon>
        <taxon>Streptophyta</taxon>
        <taxon>Embryophyta</taxon>
        <taxon>Tracheophyta</taxon>
        <taxon>Spermatophyta</taxon>
        <taxon>Magnoliopsida</taxon>
        <taxon>Liliopsida</taxon>
        <taxon>Zingiberales</taxon>
        <taxon>Musaceae</taxon>
        <taxon>Musa</taxon>
    </lineage>
</organism>
<gene>
    <name evidence="2" type="ORF">C4D60_Mb04t03000</name>
</gene>
<sequence>MVSILDLLHHFHWVILDHPALKPFADAFILSAHDVDLLDRPVSRLGEGRRGHEDVGRRVDGIGHEGGDKHRGSDLLGEPVHGQSNIHASEAVAYEDDPLTRWKGGHYVQQWLRVVGERAQVLEPPLVDAGGREDVGGRVDGIGHEGGDKHRGSDLLGEPVHGQSNIHASEAVAYEDDPLTRWKGGHYVQQWLRVVGERAQVLEPPLVDAGGREVRRRDLVPRGPQQRRHLVPRPCSMASAMDENYVLLVASSLAHASSNAFALGLLHSNEYSPLPRNS</sequence>
<evidence type="ECO:0000313" key="2">
    <source>
        <dbReference type="EMBL" id="THU71584.1"/>
    </source>
</evidence>
<accession>A0A4S8K991</accession>
<keyword evidence="3" id="KW-1185">Reference proteome</keyword>
<evidence type="ECO:0000256" key="1">
    <source>
        <dbReference type="SAM" id="MobiDB-lite"/>
    </source>
</evidence>
<dbReference type="EMBL" id="PYDT01000001">
    <property type="protein sequence ID" value="THU71584.1"/>
    <property type="molecule type" value="Genomic_DNA"/>
</dbReference>